<dbReference type="SUPFAM" id="SSF56112">
    <property type="entry name" value="Protein kinase-like (PK-like)"/>
    <property type="match status" value="1"/>
</dbReference>
<dbReference type="FunFam" id="1.10.1070.11:FF:000005">
    <property type="entry name" value="Phosphatidylinositol 4-kinase, catalytic, alpha"/>
    <property type="match status" value="1"/>
</dbReference>
<evidence type="ECO:0000256" key="5">
    <source>
        <dbReference type="SAM" id="MobiDB-lite"/>
    </source>
</evidence>
<dbReference type="FunFam" id="3.30.1010.10:FF:000009">
    <property type="entry name" value="Phosphatidylinositol 4-kinase, catalytic, alpha"/>
    <property type="match status" value="1"/>
</dbReference>
<dbReference type="eggNOG" id="KOG0902">
    <property type="taxonomic scope" value="Eukaryota"/>
</dbReference>
<dbReference type="KEGG" id="aqu:100636334"/>
<dbReference type="SMART" id="SM00145">
    <property type="entry name" value="PI3Ka"/>
    <property type="match status" value="1"/>
</dbReference>
<dbReference type="Gene3D" id="3.30.1010.10">
    <property type="entry name" value="Phosphatidylinositol 3-kinase Catalytic Subunit, Chain A, domain 4"/>
    <property type="match status" value="1"/>
</dbReference>
<dbReference type="InterPro" id="IPR036940">
    <property type="entry name" value="PI3/4_kinase_cat_sf"/>
</dbReference>
<name>A0A1X7UH72_AMPQE</name>
<dbReference type="PROSITE" id="PS00916">
    <property type="entry name" value="PI3_4_KINASE_2"/>
    <property type="match status" value="1"/>
</dbReference>
<accession>A0A1X7UH72</accession>
<dbReference type="STRING" id="400682.A0A1X7UH72"/>
<evidence type="ECO:0000256" key="3">
    <source>
        <dbReference type="ARBA" id="ARBA00022679"/>
    </source>
</evidence>
<keyword evidence="3" id="KW-0808">Transferase</keyword>
<sequence length="1980" mass="222912">MATWSQPIGFHQSCLNELARSLSQVNKAVKEKETLLLSHCPSLGQSGPVLHSRGLNAVVSLGLYALLEDKNGCSVNAVNYLIKLLKYLPKASWTQYIRQEDGLIAQDFHYKLSLILLSIGEKFPEYCEQVTNALLDSQHLLIGEVISCSSHSKDKCILELVPSLIGVSNTLNQTKDQRQDSLREIFGQEITMNGKEGQSKFSCTPQQLKDLLNDVSSLFSGTHFDTLDQYLTQLPDPKSYPYPVISHTLKCAVLTSFKNIILSHGEKVDVSYRSSLYKFCEDFLKSSSRLIQEKGGGKEGGTVYEWVFYIVKSMCAAIELSVWSVTGAGDSLFLYISNLLAVNAGKLNIVVSPLRATILEGLSKLSVKCPSLVNGALARLVDFLLSPLFTHTYSDALTLGSIPTRITPQAKRLSHDPFPSSSQIHISRVDSFLLTLEALASSVERILTIDKANITSFIGQLGNKLYTADVVELTSVRAAECIIMLLGKVGVSLGNEEGVIAGILGVFRQRLFHPVSCLDGSIVTELGNMAAELGDSEILEVLSRLMSEALGVATTPYPTYSSPSNLSKLASSKQPQHRRNDSQDISNKSYTHIFQPVMDALVYVATHLKEKDQQMEFLQKVLYSFVNQGIEGKRAIERKDMFNQLKASSSSFSLGLLLPVLATLCKNMDPILMPSPRVLKLFRDFWLYCVLLGFSESDRGVFPPLWYDHVADIASKSPLLIVSGAEKYLDKELELNHPLKKGDITVGELQEARLSLQELLGRSVELDKLVNRLNFAQCMYLHSISRLETLRIEKDSRCFSYIFEYLDDKGLQKELWVAMEAIAVKLFDKLLDILNDKPCTKEREKELESHALLLIFKFNHIRGRIKRLADTFLTKLVDKFPHLLWSKRVLHTLLDLLQELSIHVTSQEPDKCVLTEIKLSYLPHTVILPDVMSKRESTVINFAKRCGEIIKFAMEWVPTQTKSILEDYIAVESNVLQGLLHHSGVSLASSQLASHMQYNTNAEHTPIAVISNHPDCLKDTRSQALSSVVIQSSFIGRVKGAIELTDSSGLAGIYNNANKQLVLAIEKNDLSLITTALYNMTALLISCKGSHERTTLHAIVHLPVKTFNEDVVTIATHCWQWLIAACPDLEFKFMKEFSAAWQWTITAQKGMFSPSSKKISPKDVQPHNVLIDFLSERFQVFYTSNESLVSLTSQIMHQSLTLGVGPSTSDQPQFLSPSISGATPRFKFLTLATQLIRNTTLIPNPIDRNLLREKIYNATMDYFCYQPMWIVGDIKALRQTMDSLIKFWSAVKEIKNVVAATQTFDTGPSTLPRNSSFWQALDSPSVQGSWLNTYSIRGSNSRSQSLNIPLMTSTGKRSTMVKSRVLLKRRNLILAILRHEVDRLSAWMNPFGAAELSIPGEDNLQAWTNPTQTDRNWQNTVTMAYQSSPHLAFYVYYRFRSNEAVTREFNRLIQTNPVAFIDIPEAAQTFASKEVVEKDSRELYHLLYWRGIPPAMALMYFTRPYSNHPITGQFANKAMQSFKPSDIVQFIPQVVQALRYDKLGFAKDYILTAARSSQVLAHQFLWNIQANTYTDEEGEIKEPEIGSLLEQLHKEILNNLSGAAKKFYEREFSFFKKVTDISGIIRPYPKPERKEQCLKALREVTLEPGVYLPSNPEAVVLGIDYDSGTPMQSAAKAPFLAKFKVQPCGIAEMEALNIQDDQTLAEDLQKFLSSDQSVWQGSIFKVGDDVRQDMLALQIIKFFKDIYDEIGLQLYLVPYRVVATAAGCGVIEVVPDSKSRDQLGKQTQVSLKEYFHSVYGDEDSYPYQEARSNFIRSMAAYSLITYLLQIKDRHNGNIMLDKWGHIIHIDFGFLFESSPGGNLGFEPDLKLTEEMLEIMGGKKSDSYKWFLELCVQGYLAVRPYQEQVVAMVTLMLDTGFPCFRGNTIDELRSRFRMNFSEKDAARAIIEVVESACLNFRTFSYDLIQDVQQNIYYHKKN</sequence>
<dbReference type="PROSITE" id="PS51545">
    <property type="entry name" value="PIK_HELICAL"/>
    <property type="match status" value="1"/>
</dbReference>
<proteinExistence type="inferred from homology"/>
<dbReference type="EnsemblMetazoa" id="XM_019998850.1">
    <property type="protein sequence ID" value="XP_019854409.1"/>
    <property type="gene ID" value="LOC100636334"/>
</dbReference>
<dbReference type="GO" id="GO:0048015">
    <property type="term" value="P:phosphatidylinositol-mediated signaling"/>
    <property type="evidence" value="ECO:0007669"/>
    <property type="project" value="TreeGrafter"/>
</dbReference>
<dbReference type="InterPro" id="IPR000403">
    <property type="entry name" value="PI3/4_kinase_cat_dom"/>
</dbReference>
<dbReference type="PROSITE" id="PS00915">
    <property type="entry name" value="PI3_4_KINASE_1"/>
    <property type="match status" value="1"/>
</dbReference>
<dbReference type="CDD" id="cd05167">
    <property type="entry name" value="PI4Kc_III_alpha"/>
    <property type="match status" value="1"/>
</dbReference>
<dbReference type="Pfam" id="PF00613">
    <property type="entry name" value="PI3Ka"/>
    <property type="match status" value="1"/>
</dbReference>
<evidence type="ECO:0000313" key="9">
    <source>
        <dbReference type="Proteomes" id="UP000007879"/>
    </source>
</evidence>
<dbReference type="InterPro" id="IPR011009">
    <property type="entry name" value="Kinase-like_dom_sf"/>
</dbReference>
<dbReference type="InterPro" id="IPR016024">
    <property type="entry name" value="ARM-type_fold"/>
</dbReference>
<dbReference type="PROSITE" id="PS50290">
    <property type="entry name" value="PI3_4_KINASE_3"/>
    <property type="match status" value="1"/>
</dbReference>
<dbReference type="PANTHER" id="PTHR10048:SF15">
    <property type="entry name" value="PHOSPHATIDYLINOSITOL 4-KINASE ALPHA"/>
    <property type="match status" value="1"/>
</dbReference>
<dbReference type="Proteomes" id="UP000007879">
    <property type="component" value="Unassembled WGS sequence"/>
</dbReference>
<dbReference type="GO" id="GO:0046854">
    <property type="term" value="P:phosphatidylinositol phosphate biosynthetic process"/>
    <property type="evidence" value="ECO:0007669"/>
    <property type="project" value="InterPro"/>
</dbReference>
<dbReference type="InterPro" id="IPR045495">
    <property type="entry name" value="PI4K_N"/>
</dbReference>
<dbReference type="GO" id="GO:0004430">
    <property type="term" value="F:1-phosphatidylinositol 4-kinase activity"/>
    <property type="evidence" value="ECO:0007669"/>
    <property type="project" value="UniProtKB-EC"/>
</dbReference>
<dbReference type="OrthoDB" id="10264149at2759"/>
<dbReference type="InterPro" id="IPR001263">
    <property type="entry name" value="PI3K_accessory_dom"/>
</dbReference>
<reference evidence="9" key="1">
    <citation type="journal article" date="2010" name="Nature">
        <title>The Amphimedon queenslandica genome and the evolution of animal complexity.</title>
        <authorList>
            <person name="Srivastava M."/>
            <person name="Simakov O."/>
            <person name="Chapman J."/>
            <person name="Fahey B."/>
            <person name="Gauthier M.E."/>
            <person name="Mitros T."/>
            <person name="Richards G.S."/>
            <person name="Conaco C."/>
            <person name="Dacre M."/>
            <person name="Hellsten U."/>
            <person name="Larroux C."/>
            <person name="Putnam N.H."/>
            <person name="Stanke M."/>
            <person name="Adamska M."/>
            <person name="Darling A."/>
            <person name="Degnan S.M."/>
            <person name="Oakley T.H."/>
            <person name="Plachetzki D.C."/>
            <person name="Zhai Y."/>
            <person name="Adamski M."/>
            <person name="Calcino A."/>
            <person name="Cummins S.F."/>
            <person name="Goodstein D.M."/>
            <person name="Harris C."/>
            <person name="Jackson D.J."/>
            <person name="Leys S.P."/>
            <person name="Shu S."/>
            <person name="Woodcroft B.J."/>
            <person name="Vervoort M."/>
            <person name="Kosik K.S."/>
            <person name="Manning G."/>
            <person name="Degnan B.M."/>
            <person name="Rokhsar D.S."/>
        </authorList>
    </citation>
    <scope>NUCLEOTIDE SEQUENCE [LARGE SCALE GENOMIC DNA]</scope>
</reference>
<feature type="region of interest" description="Disordered" evidence="5">
    <location>
        <begin position="559"/>
        <end position="585"/>
    </location>
</feature>
<feature type="domain" description="PI3K/PI4K catalytic" evidence="6">
    <location>
        <begin position="1698"/>
        <end position="1960"/>
    </location>
</feature>
<reference evidence="8" key="2">
    <citation type="submission" date="2017-05" db="UniProtKB">
        <authorList>
            <consortium name="EnsemblMetazoa"/>
        </authorList>
    </citation>
    <scope>IDENTIFICATION</scope>
</reference>
<dbReference type="GO" id="GO:0005737">
    <property type="term" value="C:cytoplasm"/>
    <property type="evidence" value="ECO:0007669"/>
    <property type="project" value="TreeGrafter"/>
</dbReference>
<evidence type="ECO:0000256" key="2">
    <source>
        <dbReference type="ARBA" id="ARBA00012169"/>
    </source>
</evidence>
<evidence type="ECO:0000259" key="7">
    <source>
        <dbReference type="PROSITE" id="PS51545"/>
    </source>
</evidence>
<dbReference type="SUPFAM" id="SSF48371">
    <property type="entry name" value="ARM repeat"/>
    <property type="match status" value="1"/>
</dbReference>
<dbReference type="InterPro" id="IPR015433">
    <property type="entry name" value="PI3/4_kinase"/>
</dbReference>
<feature type="domain" description="PIK helical" evidence="7">
    <location>
        <begin position="1407"/>
        <end position="1595"/>
    </location>
</feature>
<dbReference type="Gene3D" id="1.25.40.70">
    <property type="entry name" value="Phosphatidylinositol 3-kinase, accessory domain (PIK)"/>
    <property type="match status" value="1"/>
</dbReference>
<dbReference type="InParanoid" id="A0A1X7UH72"/>
<evidence type="ECO:0000259" key="6">
    <source>
        <dbReference type="PROSITE" id="PS50290"/>
    </source>
</evidence>
<dbReference type="InterPro" id="IPR042236">
    <property type="entry name" value="PI3K_accessory_sf"/>
</dbReference>
<dbReference type="EnsemblMetazoa" id="Aqu2.1.26818_001">
    <property type="protein sequence ID" value="Aqu2.1.26818_001"/>
    <property type="gene ID" value="Aqu2.1.26818"/>
</dbReference>
<dbReference type="EC" id="2.7.1.67" evidence="2"/>
<evidence type="ECO:0000256" key="4">
    <source>
        <dbReference type="ARBA" id="ARBA00022777"/>
    </source>
</evidence>
<comment type="similarity">
    <text evidence="1">Belongs to the PI3/PI4-kinase family. Type III PI4K subfamily.</text>
</comment>
<protein>
    <recommendedName>
        <fullName evidence="2">1-phosphatidylinositol 4-kinase</fullName>
        <ecNumber evidence="2">2.7.1.67</ecNumber>
    </recommendedName>
</protein>
<gene>
    <name evidence="8" type="primary">100636334</name>
</gene>
<evidence type="ECO:0000313" key="8">
    <source>
        <dbReference type="EnsemblMetazoa" id="Aqu2.1.26818_001"/>
    </source>
</evidence>
<dbReference type="Gene3D" id="1.10.1070.11">
    <property type="entry name" value="Phosphatidylinositol 3-/4-kinase, catalytic domain"/>
    <property type="match status" value="1"/>
</dbReference>
<keyword evidence="4" id="KW-0418">Kinase</keyword>
<dbReference type="Pfam" id="PF19274">
    <property type="entry name" value="PI4K_N"/>
    <property type="match status" value="3"/>
</dbReference>
<dbReference type="InterPro" id="IPR018936">
    <property type="entry name" value="PI3/4_kinase_CS"/>
</dbReference>
<keyword evidence="9" id="KW-1185">Reference proteome</keyword>
<dbReference type="Pfam" id="PF00454">
    <property type="entry name" value="PI3_PI4_kinase"/>
    <property type="match status" value="1"/>
</dbReference>
<dbReference type="PANTHER" id="PTHR10048">
    <property type="entry name" value="PHOSPHATIDYLINOSITOL KINASE"/>
    <property type="match status" value="1"/>
</dbReference>
<evidence type="ECO:0000256" key="1">
    <source>
        <dbReference type="ARBA" id="ARBA00006209"/>
    </source>
</evidence>
<dbReference type="GO" id="GO:0005886">
    <property type="term" value="C:plasma membrane"/>
    <property type="evidence" value="ECO:0007669"/>
    <property type="project" value="TreeGrafter"/>
</dbReference>
<dbReference type="SMART" id="SM00146">
    <property type="entry name" value="PI3Kc"/>
    <property type="match status" value="1"/>
</dbReference>
<organism evidence="8">
    <name type="scientific">Amphimedon queenslandica</name>
    <name type="common">Sponge</name>
    <dbReference type="NCBI Taxonomy" id="400682"/>
    <lineage>
        <taxon>Eukaryota</taxon>
        <taxon>Metazoa</taxon>
        <taxon>Porifera</taxon>
        <taxon>Demospongiae</taxon>
        <taxon>Heteroscleromorpha</taxon>
        <taxon>Haplosclerida</taxon>
        <taxon>Niphatidae</taxon>
        <taxon>Amphimedon</taxon>
    </lineage>
</organism>
<feature type="compositionally biased region" description="Low complexity" evidence="5">
    <location>
        <begin position="561"/>
        <end position="573"/>
    </location>
</feature>